<keyword evidence="1" id="KW-1133">Transmembrane helix</keyword>
<keyword evidence="3" id="KW-1185">Reference proteome</keyword>
<evidence type="ECO:0000256" key="1">
    <source>
        <dbReference type="SAM" id="Phobius"/>
    </source>
</evidence>
<organism evidence="2 3">
    <name type="scientific">Bacillus siamensis</name>
    <dbReference type="NCBI Taxonomy" id="659243"/>
    <lineage>
        <taxon>Bacteria</taxon>
        <taxon>Bacillati</taxon>
        <taxon>Bacillota</taxon>
        <taxon>Bacilli</taxon>
        <taxon>Bacillales</taxon>
        <taxon>Bacillaceae</taxon>
        <taxon>Bacillus</taxon>
        <taxon>Bacillus amyloliquefaciens group</taxon>
    </lineage>
</organism>
<gene>
    <name evidence="2" type="ORF">CWD84_00780</name>
</gene>
<feature type="transmembrane region" description="Helical" evidence="1">
    <location>
        <begin position="51"/>
        <end position="68"/>
    </location>
</feature>
<dbReference type="AlphaFoldDB" id="A0AAI8HK21"/>
<dbReference type="EMBL" id="CP025001">
    <property type="protein sequence ID" value="AUJ75457.1"/>
    <property type="molecule type" value="Genomic_DNA"/>
</dbReference>
<dbReference type="Proteomes" id="UP000234366">
    <property type="component" value="Chromosome"/>
</dbReference>
<protein>
    <submittedName>
        <fullName evidence="2">Uncharacterized protein</fullName>
    </submittedName>
</protein>
<sequence length="82" mass="9917">MKIQHKKEIALYCYTVVPIWFAISIVIAIFSHDITFPLTVRNVLHEFLRNMGSLLLFSLFFYPSYIWMKKEFGRWKEEEKRG</sequence>
<evidence type="ECO:0000313" key="3">
    <source>
        <dbReference type="Proteomes" id="UP000234366"/>
    </source>
</evidence>
<keyword evidence="1" id="KW-0472">Membrane</keyword>
<evidence type="ECO:0000313" key="2">
    <source>
        <dbReference type="EMBL" id="AUJ75457.1"/>
    </source>
</evidence>
<dbReference type="KEGG" id="bsia:CWD84_00780"/>
<reference evidence="2 3" key="1">
    <citation type="submission" date="2017-11" db="EMBL/GenBank/DDBJ databases">
        <title>Genome sequence and genome mining of multiple bioactive secondary metabolites from a deep sea-derived Bacillus siamensis SCSIO 05746.</title>
        <authorList>
            <person name="Pan H.-Q."/>
            <person name="Ju J.-H."/>
        </authorList>
    </citation>
    <scope>NUCLEOTIDE SEQUENCE [LARGE SCALE GENOMIC DNA]</scope>
    <source>
        <strain evidence="2 3">SCSIO 05746</strain>
    </source>
</reference>
<accession>A0AAI8HK21</accession>
<proteinExistence type="predicted"/>
<keyword evidence="1" id="KW-0812">Transmembrane</keyword>
<name>A0AAI8HK21_9BACI</name>
<feature type="transmembrane region" description="Helical" evidence="1">
    <location>
        <begin position="12"/>
        <end position="31"/>
    </location>
</feature>